<sequence length="77" mass="7567">MAPAAGSPTAAEGTACAVTPASDADALEGGPQASAAMARLSTAAAMVLPFLTAVPPKWTTIPATIGTRPGFVSLTRR</sequence>
<dbReference type="Proteomes" id="UP000482800">
    <property type="component" value="Unassembled WGS sequence"/>
</dbReference>
<protein>
    <submittedName>
        <fullName evidence="1">Uncharacterized protein</fullName>
    </submittedName>
</protein>
<keyword evidence="2" id="KW-1185">Reference proteome</keyword>
<proteinExistence type="predicted"/>
<name>A0A6V8KWZ0_9ACTN</name>
<evidence type="ECO:0000313" key="2">
    <source>
        <dbReference type="Proteomes" id="UP000482800"/>
    </source>
</evidence>
<dbReference type="EMBL" id="BLPF01000005">
    <property type="protein sequence ID" value="GFJ86357.1"/>
    <property type="molecule type" value="Genomic_DNA"/>
</dbReference>
<reference evidence="1 2" key="2">
    <citation type="submission" date="2020-03" db="EMBL/GenBank/DDBJ databases">
        <authorList>
            <person name="Ichikawa N."/>
            <person name="Kimura A."/>
            <person name="Kitahashi Y."/>
            <person name="Uohara A."/>
        </authorList>
    </citation>
    <scope>NUCLEOTIDE SEQUENCE [LARGE SCALE GENOMIC DNA]</scope>
    <source>
        <strain evidence="1 2">NBRC 108639</strain>
    </source>
</reference>
<comment type="caution">
    <text evidence="1">The sequence shown here is derived from an EMBL/GenBank/DDBJ whole genome shotgun (WGS) entry which is preliminary data.</text>
</comment>
<reference evidence="1 2" key="1">
    <citation type="submission" date="2020-03" db="EMBL/GenBank/DDBJ databases">
        <title>Whole genome shotgun sequence of Phytohabitans houttuyneae NBRC 108639.</title>
        <authorList>
            <person name="Komaki H."/>
            <person name="Tamura T."/>
        </authorList>
    </citation>
    <scope>NUCLEOTIDE SEQUENCE [LARGE SCALE GENOMIC DNA]</scope>
    <source>
        <strain evidence="1 2">NBRC 108639</strain>
    </source>
</reference>
<accession>A0A6V8KWZ0</accession>
<organism evidence="1 2">
    <name type="scientific">Phytohabitans houttuyneae</name>
    <dbReference type="NCBI Taxonomy" id="1076126"/>
    <lineage>
        <taxon>Bacteria</taxon>
        <taxon>Bacillati</taxon>
        <taxon>Actinomycetota</taxon>
        <taxon>Actinomycetes</taxon>
        <taxon>Micromonosporales</taxon>
        <taxon>Micromonosporaceae</taxon>
    </lineage>
</organism>
<dbReference type="AlphaFoldDB" id="A0A6V8KWZ0"/>
<gene>
    <name evidence="1" type="ORF">Phou_105370</name>
</gene>
<evidence type="ECO:0000313" key="1">
    <source>
        <dbReference type="EMBL" id="GFJ86357.1"/>
    </source>
</evidence>